<protein>
    <submittedName>
        <fullName evidence="2">Uncharacterized protein</fullName>
    </submittedName>
</protein>
<evidence type="ECO:0000313" key="2">
    <source>
        <dbReference type="EMBL" id="KFX52663.1"/>
    </source>
</evidence>
<evidence type="ECO:0000256" key="1">
    <source>
        <dbReference type="SAM" id="MobiDB-lite"/>
    </source>
</evidence>
<reference evidence="2" key="1">
    <citation type="journal article" date="2014" name="PLoS Genet.">
        <title>Signature Gene Expression Reveals Novel Clues to the Molecular Mechanisms of Dimorphic Transition in Penicillium marneffei.</title>
        <authorList>
            <person name="Yang E."/>
            <person name="Wang G."/>
            <person name="Cai J."/>
            <person name="Woo P.C."/>
            <person name="Lau S.K."/>
            <person name="Yuen K.-Y."/>
            <person name="Chow W.-N."/>
            <person name="Lin X."/>
        </authorList>
    </citation>
    <scope>NUCLEOTIDE SEQUENCE [LARGE SCALE GENOMIC DNA]</scope>
    <source>
        <strain evidence="2">PM1</strain>
    </source>
</reference>
<dbReference type="EMBL" id="JPOX01000002">
    <property type="protein sequence ID" value="KFX52663.1"/>
    <property type="molecule type" value="Genomic_DNA"/>
</dbReference>
<dbReference type="HOGENOM" id="CLU_2198762_0_0_1"/>
<comment type="caution">
    <text evidence="2">The sequence shown here is derived from an EMBL/GenBank/DDBJ whole genome shotgun (WGS) entry which is preliminary data.</text>
</comment>
<accession>A0A093Y5A9</accession>
<dbReference type="AlphaFoldDB" id="A0A093Y5A9"/>
<feature type="region of interest" description="Disordered" evidence="1">
    <location>
        <begin position="57"/>
        <end position="97"/>
    </location>
</feature>
<sequence length="108" mass="11416">MIDFASTSELPNRQPHNFSRVGQSVIYNGTCYLADRGSALIHVIDLGNRHHQTTIKGFCGKPPKQESTTTSTTTAAAAATSASSTSQLANTQSPPELRDILATVGPMA</sequence>
<name>A0A093Y5A9_TALMA</name>
<proteinExistence type="predicted"/>
<gene>
    <name evidence="2" type="ORF">GQ26_0020970</name>
</gene>
<organism evidence="2">
    <name type="scientific">Talaromyces marneffei PM1</name>
    <dbReference type="NCBI Taxonomy" id="1077442"/>
    <lineage>
        <taxon>Eukaryota</taxon>
        <taxon>Fungi</taxon>
        <taxon>Dikarya</taxon>
        <taxon>Ascomycota</taxon>
        <taxon>Pezizomycotina</taxon>
        <taxon>Eurotiomycetes</taxon>
        <taxon>Eurotiomycetidae</taxon>
        <taxon>Eurotiales</taxon>
        <taxon>Trichocomaceae</taxon>
        <taxon>Talaromyces</taxon>
        <taxon>Talaromyces sect. Talaromyces</taxon>
    </lineage>
</organism>
<feature type="compositionally biased region" description="Low complexity" evidence="1">
    <location>
        <begin position="67"/>
        <end position="86"/>
    </location>
</feature>